<name>A0A9W4DT85_9ACTN</name>
<dbReference type="AlphaFoldDB" id="A0A9W4DT85"/>
<comment type="caution">
    <text evidence="1">The sequence shown here is derived from an EMBL/GenBank/DDBJ whole genome shotgun (WGS) entry which is preliminary data.</text>
</comment>
<reference evidence="1" key="1">
    <citation type="submission" date="2021-05" db="EMBL/GenBank/DDBJ databases">
        <authorList>
            <person name="Arsene-Ploetze F."/>
        </authorList>
    </citation>
    <scope>NUCLEOTIDE SEQUENCE</scope>
    <source>
        <strain evidence="1">DSM 42138</strain>
    </source>
</reference>
<keyword evidence="2" id="KW-1185">Reference proteome</keyword>
<organism evidence="1 2">
    <name type="scientific">Actinacidiphila cocklensis</name>
    <dbReference type="NCBI Taxonomy" id="887465"/>
    <lineage>
        <taxon>Bacteria</taxon>
        <taxon>Bacillati</taxon>
        <taxon>Actinomycetota</taxon>
        <taxon>Actinomycetes</taxon>
        <taxon>Kitasatosporales</taxon>
        <taxon>Streptomycetaceae</taxon>
        <taxon>Actinacidiphila</taxon>
    </lineage>
</organism>
<dbReference type="EMBL" id="CAJSLV010000064">
    <property type="protein sequence ID" value="CAG6395584.1"/>
    <property type="molecule type" value="Genomic_DNA"/>
</dbReference>
<evidence type="ECO:0000313" key="1">
    <source>
        <dbReference type="EMBL" id="CAG6395584.1"/>
    </source>
</evidence>
<gene>
    <name evidence="1" type="ORF">SCOCK_340008</name>
</gene>
<protein>
    <submittedName>
        <fullName evidence="1">Uncharacterized protein</fullName>
    </submittedName>
</protein>
<sequence length="81" mass="8941">MKYRQPVARGNILPPFPSMTVSCHCAARRRVGCGGGGLQGQVISHCTDFVRICLITATDCNAPLTLYEHRARLSRADWIII</sequence>
<accession>A0A9W4DT85</accession>
<proteinExistence type="predicted"/>
<dbReference type="Proteomes" id="UP001152519">
    <property type="component" value="Unassembled WGS sequence"/>
</dbReference>
<evidence type="ECO:0000313" key="2">
    <source>
        <dbReference type="Proteomes" id="UP001152519"/>
    </source>
</evidence>
<dbReference type="PROSITE" id="PS51257">
    <property type="entry name" value="PROKAR_LIPOPROTEIN"/>
    <property type="match status" value="1"/>
</dbReference>